<evidence type="ECO:0000313" key="3">
    <source>
        <dbReference type="Proteomes" id="UP000189627"/>
    </source>
</evidence>
<dbReference type="InterPro" id="IPR016181">
    <property type="entry name" value="Acyl_CoA_acyltransferase"/>
</dbReference>
<dbReference type="InterPro" id="IPR000182">
    <property type="entry name" value="GNAT_dom"/>
</dbReference>
<accession>A0A2P1DV03</accession>
<dbReference type="SUPFAM" id="SSF55729">
    <property type="entry name" value="Acyl-CoA N-acyltransferases (Nat)"/>
    <property type="match status" value="1"/>
</dbReference>
<dbReference type="PROSITE" id="PS51186">
    <property type="entry name" value="GNAT"/>
    <property type="match status" value="1"/>
</dbReference>
<organism evidence="2 3">
    <name type="scientific">Cupriavidus necator</name>
    <name type="common">Alcaligenes eutrophus</name>
    <name type="synonym">Ralstonia eutropha</name>
    <dbReference type="NCBI Taxonomy" id="106590"/>
    <lineage>
        <taxon>Bacteria</taxon>
        <taxon>Pseudomonadati</taxon>
        <taxon>Pseudomonadota</taxon>
        <taxon>Betaproteobacteria</taxon>
        <taxon>Burkholderiales</taxon>
        <taxon>Burkholderiaceae</taxon>
        <taxon>Cupriavidus</taxon>
    </lineage>
</organism>
<dbReference type="EMBL" id="CP017758">
    <property type="protein sequence ID" value="AVK72223.1"/>
    <property type="molecule type" value="Genomic_DNA"/>
</dbReference>
<dbReference type="Pfam" id="PF00583">
    <property type="entry name" value="Acetyltransf_1"/>
    <property type="match status" value="1"/>
</dbReference>
<dbReference type="Proteomes" id="UP000189627">
    <property type="component" value="Chromosome 2"/>
</dbReference>
<dbReference type="AlphaFoldDB" id="A0A2P1DV03"/>
<name>A0A2P1DV03_CUPNE</name>
<evidence type="ECO:0000259" key="1">
    <source>
        <dbReference type="PROSITE" id="PS51186"/>
    </source>
</evidence>
<gene>
    <name evidence="2" type="ORF">BJN34_0210</name>
</gene>
<proteinExistence type="predicted"/>
<feature type="domain" description="N-acetyltransferase" evidence="1">
    <location>
        <begin position="5"/>
        <end position="132"/>
    </location>
</feature>
<evidence type="ECO:0000313" key="2">
    <source>
        <dbReference type="EMBL" id="AVK72223.1"/>
    </source>
</evidence>
<protein>
    <submittedName>
        <fullName evidence="2">GNAT family N-acetyltransferase</fullName>
    </submittedName>
</protein>
<dbReference type="Gene3D" id="3.40.630.30">
    <property type="match status" value="1"/>
</dbReference>
<reference evidence="3" key="1">
    <citation type="submission" date="2017-02" db="EMBL/GenBank/DDBJ databases">
        <title>Complete genome sequence of Cupriavidus necator strain NH9, a 3-chlorobenzoate degrader.</title>
        <authorList>
            <person name="Moriuchi R."/>
            <person name="Dohra H."/>
            <person name="Ogawa N."/>
        </authorList>
    </citation>
    <scope>NUCLEOTIDE SEQUENCE [LARGE SCALE GENOMIC DNA]</scope>
    <source>
        <strain evidence="3">NH9</strain>
    </source>
</reference>
<sequence>MMRSVSIRTAVTGEWRLIVGILEQCGLDASDVDPFGTTFHMAAGADMLLGCAGVERHGDTAVLGPVAVLPEFRGQGVASHLVRAILMRARAGGCRRAVFLWSRCASYFSRHGFLLAPRSQLPDEVRASKAFQRHDGSSLSCMRCELA</sequence>
<keyword evidence="2" id="KW-0808">Transferase</keyword>
<dbReference type="CDD" id="cd04301">
    <property type="entry name" value="NAT_SF"/>
    <property type="match status" value="1"/>
</dbReference>
<dbReference type="KEGG" id="cuh:BJN34_0210"/>
<dbReference type="GO" id="GO:0016747">
    <property type="term" value="F:acyltransferase activity, transferring groups other than amino-acyl groups"/>
    <property type="evidence" value="ECO:0007669"/>
    <property type="project" value="InterPro"/>
</dbReference>